<reference evidence="1" key="1">
    <citation type="submission" date="2019-08" db="EMBL/GenBank/DDBJ databases">
        <authorList>
            <person name="Kucharzyk K."/>
            <person name="Murdoch R.W."/>
            <person name="Higgins S."/>
            <person name="Loffler F."/>
        </authorList>
    </citation>
    <scope>NUCLEOTIDE SEQUENCE</scope>
</reference>
<accession>A0A645DAL6</accession>
<dbReference type="EMBL" id="VSSQ01034516">
    <property type="protein sequence ID" value="MPM86490.1"/>
    <property type="molecule type" value="Genomic_DNA"/>
</dbReference>
<gene>
    <name evidence="1" type="ORF">SDC9_133579</name>
</gene>
<organism evidence="1">
    <name type="scientific">bioreactor metagenome</name>
    <dbReference type="NCBI Taxonomy" id="1076179"/>
    <lineage>
        <taxon>unclassified sequences</taxon>
        <taxon>metagenomes</taxon>
        <taxon>ecological metagenomes</taxon>
    </lineage>
</organism>
<evidence type="ECO:0000313" key="1">
    <source>
        <dbReference type="EMBL" id="MPM86490.1"/>
    </source>
</evidence>
<protein>
    <submittedName>
        <fullName evidence="1">Uncharacterized protein</fullName>
    </submittedName>
</protein>
<proteinExistence type="predicted"/>
<sequence length="101" mass="12076">MRVIGKFSVGKDKEMILSYTNQYNQKEEIVSGYQFYEMYNTENIMTEKRYLEINFKPVQLDTLREMIAKTDMEITKIYGDYSFGEFDAQKSDFMICKLTKK</sequence>
<comment type="caution">
    <text evidence="1">The sequence shown here is derived from an EMBL/GenBank/DDBJ whole genome shotgun (WGS) entry which is preliminary data.</text>
</comment>
<name>A0A645DAL6_9ZZZZ</name>
<dbReference type="AlphaFoldDB" id="A0A645DAL6"/>